<proteinExistence type="predicted"/>
<comment type="caution">
    <text evidence="1">The sequence shown here is derived from an EMBL/GenBank/DDBJ whole genome shotgun (WGS) entry which is preliminary data.</text>
</comment>
<accession>A0A4Q5M3M0</accession>
<dbReference type="EMBL" id="SEWF01000006">
    <property type="protein sequence ID" value="RYU96679.1"/>
    <property type="molecule type" value="Genomic_DNA"/>
</dbReference>
<gene>
    <name evidence="1" type="ORF">EWM59_05890</name>
</gene>
<dbReference type="RefSeq" id="WP_130020013.1">
    <property type="nucleotide sequence ID" value="NZ_SEWF01000006.1"/>
</dbReference>
<protein>
    <submittedName>
        <fullName evidence="1">Uncharacterized protein</fullName>
    </submittedName>
</protein>
<dbReference type="Proteomes" id="UP000293162">
    <property type="component" value="Unassembled WGS sequence"/>
</dbReference>
<evidence type="ECO:0000313" key="1">
    <source>
        <dbReference type="EMBL" id="RYU96679.1"/>
    </source>
</evidence>
<organism evidence="1 2">
    <name type="scientific">Emticicia agri</name>
    <dbReference type="NCBI Taxonomy" id="2492393"/>
    <lineage>
        <taxon>Bacteria</taxon>
        <taxon>Pseudomonadati</taxon>
        <taxon>Bacteroidota</taxon>
        <taxon>Cytophagia</taxon>
        <taxon>Cytophagales</taxon>
        <taxon>Leadbetterellaceae</taxon>
        <taxon>Emticicia</taxon>
    </lineage>
</organism>
<keyword evidence="2" id="KW-1185">Reference proteome</keyword>
<reference evidence="1 2" key="1">
    <citation type="submission" date="2019-02" db="EMBL/GenBank/DDBJ databases">
        <title>Bacterial novel species Emticicia sp. 17J42-9 isolated from soil.</title>
        <authorList>
            <person name="Jung H.-Y."/>
        </authorList>
    </citation>
    <scope>NUCLEOTIDE SEQUENCE [LARGE SCALE GENOMIC DNA]</scope>
    <source>
        <strain evidence="1 2">17J42-9</strain>
    </source>
</reference>
<name>A0A4Q5M3M0_9BACT</name>
<dbReference type="AlphaFoldDB" id="A0A4Q5M3M0"/>
<sequence length="120" mass="14060">MKKLLTFTFCLSYTVVMAQAMVFFIFIENVSDTKILEYNHHRSDKYLPVAGIYFIPLTPKEEHLFGNYFSFLNLCYRIIEGHSIAPCPLPHSPCPKTPFFTWTKYGQLRFERRIVLALSV</sequence>
<evidence type="ECO:0000313" key="2">
    <source>
        <dbReference type="Proteomes" id="UP000293162"/>
    </source>
</evidence>